<keyword evidence="1" id="KW-1003">Cell membrane</keyword>
<dbReference type="Pfam" id="PF01547">
    <property type="entry name" value="SBP_bac_1"/>
    <property type="match status" value="1"/>
</dbReference>
<dbReference type="PANTHER" id="PTHR43649">
    <property type="entry name" value="ARABINOSE-BINDING PROTEIN-RELATED"/>
    <property type="match status" value="1"/>
</dbReference>
<dbReference type="Gene3D" id="3.40.190.10">
    <property type="entry name" value="Periplasmic binding protein-like II"/>
    <property type="match status" value="1"/>
</dbReference>
<proteinExistence type="predicted"/>
<keyword evidence="5" id="KW-0449">Lipoprotein</keyword>
<dbReference type="PANTHER" id="PTHR43649:SF33">
    <property type="entry name" value="POLYGALACTURONAN_RHAMNOGALACTURONAN-BINDING PROTEIN YTCQ"/>
    <property type="match status" value="1"/>
</dbReference>
<accession>A0A1H5NKJ6</accession>
<reference evidence="7 8" key="1">
    <citation type="submission" date="2016-10" db="EMBL/GenBank/DDBJ databases">
        <authorList>
            <person name="de Groot N.N."/>
        </authorList>
    </citation>
    <scope>NUCLEOTIDE SEQUENCE [LARGE SCALE GENOMIC DNA]</scope>
    <source>
        <strain evidence="7 8">DSM 22274</strain>
    </source>
</reference>
<dbReference type="InterPro" id="IPR006059">
    <property type="entry name" value="SBP"/>
</dbReference>
<feature type="signal peptide" evidence="6">
    <location>
        <begin position="1"/>
        <end position="31"/>
    </location>
</feature>
<dbReference type="AlphaFoldDB" id="A0A1H5NKJ6"/>
<evidence type="ECO:0000256" key="4">
    <source>
        <dbReference type="ARBA" id="ARBA00023139"/>
    </source>
</evidence>
<keyword evidence="4" id="KW-0564">Palmitate</keyword>
<evidence type="ECO:0000313" key="8">
    <source>
        <dbReference type="Proteomes" id="UP000182725"/>
    </source>
</evidence>
<name>A0A1H5NKJ6_9MICC</name>
<dbReference type="PROSITE" id="PS51257">
    <property type="entry name" value="PROKAR_LIPOPROTEIN"/>
    <property type="match status" value="1"/>
</dbReference>
<evidence type="ECO:0000256" key="2">
    <source>
        <dbReference type="ARBA" id="ARBA00022729"/>
    </source>
</evidence>
<sequence>MTQFTRRQLLGAGLGTAALGMLAGCASPGTASVNGTPTIPPAASGEKITLTYWSWLKDLQKVADIWNESHPNVQVETVWIPGGNSGGYQKIFSALATQGGPDLAQVEMRSIPEFMLVNGLVDLTRYGATESAHLYDPTLWNQVSFTGGVYGIPQDSGPMGMYYQPAVLEKVGATPPATWQEWGEVAGELRKADTYMDCFPLGDASVFAAYATQAGARWFRAEEDGWVVNMTDDATLQAAEFFDAAIDKDLVQTGYGAFSPGWFAAAAKGQLASVASASWADALIGGVSGGEGKWRVAPMPVWDGSAGFGSSYLGGSTAAVLANSKHPKEALEFAVWMTTSKEGIDAMINNSGIGWSPAPAFIGSSRTEPSAFFSGQNYNEEIFEPATLQQNPDWTWWPVTTQSLNILSDGFRKKATGTSLVETMSIAEAQIMTVFKNKGLSIRREAS</sequence>
<dbReference type="InterPro" id="IPR006311">
    <property type="entry name" value="TAT_signal"/>
</dbReference>
<dbReference type="PROSITE" id="PS51318">
    <property type="entry name" value="TAT"/>
    <property type="match status" value="1"/>
</dbReference>
<gene>
    <name evidence="7" type="ORF">SAMN04489740_3795</name>
</gene>
<dbReference type="Proteomes" id="UP000182725">
    <property type="component" value="Unassembled WGS sequence"/>
</dbReference>
<dbReference type="EMBL" id="FNTV01000001">
    <property type="protein sequence ID" value="SEF02106.1"/>
    <property type="molecule type" value="Genomic_DNA"/>
</dbReference>
<evidence type="ECO:0000256" key="5">
    <source>
        <dbReference type="ARBA" id="ARBA00023288"/>
    </source>
</evidence>
<evidence type="ECO:0000313" key="7">
    <source>
        <dbReference type="EMBL" id="SEF02106.1"/>
    </source>
</evidence>
<dbReference type="SUPFAM" id="SSF53850">
    <property type="entry name" value="Periplasmic binding protein-like II"/>
    <property type="match status" value="1"/>
</dbReference>
<dbReference type="RefSeq" id="WP_074712878.1">
    <property type="nucleotide sequence ID" value="NZ_FNTV01000001.1"/>
</dbReference>
<organism evidence="7 8">
    <name type="scientific">Arthrobacter alpinus</name>
    <dbReference type="NCBI Taxonomy" id="656366"/>
    <lineage>
        <taxon>Bacteria</taxon>
        <taxon>Bacillati</taxon>
        <taxon>Actinomycetota</taxon>
        <taxon>Actinomycetes</taxon>
        <taxon>Micrococcales</taxon>
        <taxon>Micrococcaceae</taxon>
        <taxon>Arthrobacter</taxon>
    </lineage>
</organism>
<evidence type="ECO:0000256" key="6">
    <source>
        <dbReference type="SAM" id="SignalP"/>
    </source>
</evidence>
<keyword evidence="3" id="KW-0472">Membrane</keyword>
<feature type="chain" id="PRO_5010329121" evidence="6">
    <location>
        <begin position="32"/>
        <end position="447"/>
    </location>
</feature>
<keyword evidence="2 6" id="KW-0732">Signal</keyword>
<dbReference type="InterPro" id="IPR050490">
    <property type="entry name" value="Bact_solute-bd_prot1"/>
</dbReference>
<protein>
    <submittedName>
        <fullName evidence="7">Carbohydrate ABC transporter substrate-binding protein, CUT1 family</fullName>
    </submittedName>
</protein>
<evidence type="ECO:0000256" key="1">
    <source>
        <dbReference type="ARBA" id="ARBA00022475"/>
    </source>
</evidence>
<evidence type="ECO:0000256" key="3">
    <source>
        <dbReference type="ARBA" id="ARBA00023136"/>
    </source>
</evidence>